<organism evidence="4">
    <name type="scientific">hydrothermal vent metagenome</name>
    <dbReference type="NCBI Taxonomy" id="652676"/>
    <lineage>
        <taxon>unclassified sequences</taxon>
        <taxon>metagenomes</taxon>
        <taxon>ecological metagenomes</taxon>
    </lineage>
</organism>
<evidence type="ECO:0008006" key="5">
    <source>
        <dbReference type="Google" id="ProtNLM"/>
    </source>
</evidence>
<dbReference type="Gene3D" id="1.10.10.10">
    <property type="entry name" value="Winged helix-like DNA-binding domain superfamily/Winged helix DNA-binding domain"/>
    <property type="match status" value="1"/>
</dbReference>
<proteinExistence type="predicted"/>
<reference evidence="4" key="1">
    <citation type="submission" date="2018-06" db="EMBL/GenBank/DDBJ databases">
        <authorList>
            <person name="Zhirakovskaya E."/>
        </authorList>
    </citation>
    <scope>NUCLEOTIDE SEQUENCE</scope>
</reference>
<dbReference type="InterPro" id="IPR013196">
    <property type="entry name" value="HTH_11"/>
</dbReference>
<evidence type="ECO:0000259" key="1">
    <source>
        <dbReference type="Pfam" id="PF08279"/>
    </source>
</evidence>
<dbReference type="Pfam" id="PF25583">
    <property type="entry name" value="WCX"/>
    <property type="match status" value="1"/>
</dbReference>
<dbReference type="AlphaFoldDB" id="A0A3B0VZZ1"/>
<dbReference type="InterPro" id="IPR026881">
    <property type="entry name" value="WYL_dom"/>
</dbReference>
<accession>A0A3B0VZZ1</accession>
<dbReference type="InterPro" id="IPR028349">
    <property type="entry name" value="PafC-like"/>
</dbReference>
<dbReference type="InterPro" id="IPR051534">
    <property type="entry name" value="CBASS_pafABC_assoc_protein"/>
</dbReference>
<sequence>MKKIDRIYLLDTILKERRSPVTIEHLIERLECSQATVYRIIVTLRDEFNAPIQSDENGVYYDRAAQFDLPGIRLNAEETQGLLMAAQLLEDLQSESLQKPMQRILKNIDKVLQQKGLANRRLIQIIPALSRKPIANVFQTVMSALQTEKKLNISYLTRSSQQTTQRLVSPQRLTSYKNAWYLDAWCHLRKGIRLFSLEQIQTVALDIERAQNIPNEDLRSHYAESYGIFSGPMISTAVIKIDKKLAPWTVFEHWHSKQNIEHLDDKYMLLSIPYNDNRELIADVMRLGAAASIMQPESLQQQFQQQLVHILDNYR</sequence>
<dbReference type="Pfam" id="PF08279">
    <property type="entry name" value="HTH_11"/>
    <property type="match status" value="1"/>
</dbReference>
<dbReference type="InterPro" id="IPR036388">
    <property type="entry name" value="WH-like_DNA-bd_sf"/>
</dbReference>
<evidence type="ECO:0000259" key="2">
    <source>
        <dbReference type="Pfam" id="PF13280"/>
    </source>
</evidence>
<gene>
    <name evidence="4" type="ORF">MNBD_GAMMA02-1276</name>
</gene>
<dbReference type="PROSITE" id="PS52050">
    <property type="entry name" value="WYL"/>
    <property type="match status" value="1"/>
</dbReference>
<evidence type="ECO:0000259" key="3">
    <source>
        <dbReference type="Pfam" id="PF25583"/>
    </source>
</evidence>
<protein>
    <recommendedName>
        <fullName evidence="5">Transcriptional regulator, DeoR family</fullName>
    </recommendedName>
</protein>
<dbReference type="PANTHER" id="PTHR34580">
    <property type="match status" value="1"/>
</dbReference>
<dbReference type="PIRSF" id="PIRSF016838">
    <property type="entry name" value="PafC"/>
    <property type="match status" value="1"/>
</dbReference>
<evidence type="ECO:0000313" key="4">
    <source>
        <dbReference type="EMBL" id="VAW44007.1"/>
    </source>
</evidence>
<name>A0A3B0VZZ1_9ZZZZ</name>
<dbReference type="InterPro" id="IPR036390">
    <property type="entry name" value="WH_DNA-bd_sf"/>
</dbReference>
<dbReference type="InterPro" id="IPR057727">
    <property type="entry name" value="WCX_dom"/>
</dbReference>
<dbReference type="EMBL" id="UOFA01000058">
    <property type="protein sequence ID" value="VAW44007.1"/>
    <property type="molecule type" value="Genomic_DNA"/>
</dbReference>
<feature type="domain" description="WYL" evidence="2">
    <location>
        <begin position="137"/>
        <end position="204"/>
    </location>
</feature>
<dbReference type="SUPFAM" id="SSF46785">
    <property type="entry name" value="Winged helix' DNA-binding domain"/>
    <property type="match status" value="1"/>
</dbReference>
<feature type="domain" description="Helix-turn-helix type 11" evidence="1">
    <location>
        <begin position="13"/>
        <end position="58"/>
    </location>
</feature>
<dbReference type="PANTHER" id="PTHR34580:SF3">
    <property type="entry name" value="PROTEIN PAFB"/>
    <property type="match status" value="1"/>
</dbReference>
<feature type="domain" description="WCX" evidence="3">
    <location>
        <begin position="236"/>
        <end position="307"/>
    </location>
</feature>
<dbReference type="Pfam" id="PF13280">
    <property type="entry name" value="WYL"/>
    <property type="match status" value="1"/>
</dbReference>